<dbReference type="Gene3D" id="3.30.70.100">
    <property type="match status" value="1"/>
</dbReference>
<protein>
    <submittedName>
        <fullName evidence="11">Mechanosensitive ion channel family protein</fullName>
    </submittedName>
</protein>
<dbReference type="Pfam" id="PF00924">
    <property type="entry name" value="MS_channel_2nd"/>
    <property type="match status" value="1"/>
</dbReference>
<feature type="transmembrane region" description="Helical" evidence="7">
    <location>
        <begin position="287"/>
        <end position="307"/>
    </location>
</feature>
<evidence type="ECO:0000259" key="10">
    <source>
        <dbReference type="Pfam" id="PF21082"/>
    </source>
</evidence>
<reference evidence="11 12" key="1">
    <citation type="submission" date="2021-01" db="EMBL/GenBank/DDBJ databases">
        <title>C459-1 draft genome sequence.</title>
        <authorList>
            <person name="Zhang X.-F."/>
        </authorList>
    </citation>
    <scope>NUCLEOTIDE SEQUENCE [LARGE SCALE GENOMIC DNA]</scope>
    <source>
        <strain evidence="12">C459-1</strain>
    </source>
</reference>
<dbReference type="PANTHER" id="PTHR30221:SF18">
    <property type="entry name" value="SLL0590 PROTEIN"/>
    <property type="match status" value="1"/>
</dbReference>
<dbReference type="InterPro" id="IPR006685">
    <property type="entry name" value="MscS_channel_2nd"/>
</dbReference>
<gene>
    <name evidence="11" type="ORF">JKG61_01790</name>
</gene>
<keyword evidence="5 7" id="KW-1133">Transmembrane helix</keyword>
<accession>A0ABS1QZ42</accession>
<keyword evidence="8" id="KW-0732">Signal</keyword>
<dbReference type="Proteomes" id="UP000625283">
    <property type="component" value="Unassembled WGS sequence"/>
</dbReference>
<organism evidence="11 12">
    <name type="scientific">Sphingobacterium faecale</name>
    <dbReference type="NCBI Taxonomy" id="2803775"/>
    <lineage>
        <taxon>Bacteria</taxon>
        <taxon>Pseudomonadati</taxon>
        <taxon>Bacteroidota</taxon>
        <taxon>Sphingobacteriia</taxon>
        <taxon>Sphingobacteriales</taxon>
        <taxon>Sphingobacteriaceae</taxon>
        <taxon>Sphingobacterium</taxon>
    </lineage>
</organism>
<keyword evidence="6 7" id="KW-0472">Membrane</keyword>
<evidence type="ECO:0000256" key="4">
    <source>
        <dbReference type="ARBA" id="ARBA00022692"/>
    </source>
</evidence>
<feature type="transmembrane region" description="Helical" evidence="7">
    <location>
        <begin position="328"/>
        <end position="349"/>
    </location>
</feature>
<evidence type="ECO:0000256" key="5">
    <source>
        <dbReference type="ARBA" id="ARBA00022989"/>
    </source>
</evidence>
<evidence type="ECO:0000259" key="9">
    <source>
        <dbReference type="Pfam" id="PF00924"/>
    </source>
</evidence>
<dbReference type="InterPro" id="IPR023408">
    <property type="entry name" value="MscS_beta-dom_sf"/>
</dbReference>
<evidence type="ECO:0000313" key="12">
    <source>
        <dbReference type="Proteomes" id="UP000625283"/>
    </source>
</evidence>
<evidence type="ECO:0000256" key="1">
    <source>
        <dbReference type="ARBA" id="ARBA00004651"/>
    </source>
</evidence>
<dbReference type="InterPro" id="IPR010920">
    <property type="entry name" value="LSM_dom_sf"/>
</dbReference>
<proteinExistence type="inferred from homology"/>
<dbReference type="EMBL" id="JAERTY010000001">
    <property type="protein sequence ID" value="MBL1407475.1"/>
    <property type="molecule type" value="Genomic_DNA"/>
</dbReference>
<feature type="domain" description="Mechanosensitive ion channel MscS" evidence="9">
    <location>
        <begin position="428"/>
        <end position="492"/>
    </location>
</feature>
<evidence type="ECO:0000256" key="8">
    <source>
        <dbReference type="SAM" id="SignalP"/>
    </source>
</evidence>
<dbReference type="Pfam" id="PF21082">
    <property type="entry name" value="MS_channel_3rd"/>
    <property type="match status" value="1"/>
</dbReference>
<keyword evidence="12" id="KW-1185">Reference proteome</keyword>
<comment type="similarity">
    <text evidence="2">Belongs to the MscS (TC 1.A.23) family.</text>
</comment>
<dbReference type="InterPro" id="IPR011066">
    <property type="entry name" value="MscS_channel_C_sf"/>
</dbReference>
<feature type="transmembrane region" description="Helical" evidence="7">
    <location>
        <begin position="383"/>
        <end position="402"/>
    </location>
</feature>
<keyword evidence="3" id="KW-1003">Cell membrane</keyword>
<comment type="subcellular location">
    <subcellularLocation>
        <location evidence="1">Cell membrane</location>
        <topology evidence="1">Multi-pass membrane protein</topology>
    </subcellularLocation>
</comment>
<keyword evidence="4 7" id="KW-0812">Transmembrane</keyword>
<dbReference type="SUPFAM" id="SSF50182">
    <property type="entry name" value="Sm-like ribonucleoproteins"/>
    <property type="match status" value="1"/>
</dbReference>
<dbReference type="Gene3D" id="2.30.30.60">
    <property type="match status" value="1"/>
</dbReference>
<feature type="signal peptide" evidence="8">
    <location>
        <begin position="1"/>
        <end position="21"/>
    </location>
</feature>
<evidence type="ECO:0000256" key="6">
    <source>
        <dbReference type="ARBA" id="ARBA00023136"/>
    </source>
</evidence>
<name>A0ABS1QZ42_9SPHI</name>
<sequence>MKGWLYSFLLGFLLSGSCVWAQTDKEESGKATDSIQKEIISQGENTLQEMRKQQIEDSVRRSYLESQLLSSRRTDVYEQRKLVEELTFLKSRDSLLMAKRRLKVDSLRAVNKGAPVVPFNDTLFTVFNAIGSYSAKERAKGTSERIQQLESNYEFKTDSLIVQQTEDNWILLWRDQIILSVNEHDALWANKSAGALTESYRQIIAQAIDQYREEHSLTRLLTSTGIAIVVVLSVGLIIFGLSKSVNLLNSRLLKSKRKRFKGISFKGYQLISPAQELKYIWFVTGLLRWLLILTVIYLALPILFNLFPSTKGYAPILIGYFMSPLKKVGLAVIDYFPDLVTVIVVYFIFHYALRVLKYFAEELAKGSLVINGFYSDWALPTYHILRVLLMAFFLVVIFPYLPGAQSDIFKGVSVFIGVLFTFSSAGALGNIVAGLMLTYMRSFVVGDRVKFGDVTGDIVEKSLLVTRIRTPNNEVVSIPNSQIMGNHTINYSAEADQQGLIINTKVAMAYEVPWQTFHELAKAAVARTELLETTPEPFIFQSSLDDYYVTYQINAYTRHPHRQAFIYSELHKHVMDVFHEAGIEMVSPKYHAVRDGAVKDMPEKYRGVPLRSFHVDIKATQEGE</sequence>
<evidence type="ECO:0000313" key="11">
    <source>
        <dbReference type="EMBL" id="MBL1407475.1"/>
    </source>
</evidence>
<comment type="caution">
    <text evidence="11">The sequence shown here is derived from an EMBL/GenBank/DDBJ whole genome shotgun (WGS) entry which is preliminary data.</text>
</comment>
<dbReference type="InterPro" id="IPR045275">
    <property type="entry name" value="MscS_archaea/bacteria_type"/>
</dbReference>
<dbReference type="InterPro" id="IPR049278">
    <property type="entry name" value="MS_channel_C"/>
</dbReference>
<feature type="transmembrane region" description="Helical" evidence="7">
    <location>
        <begin position="414"/>
        <end position="440"/>
    </location>
</feature>
<evidence type="ECO:0000256" key="7">
    <source>
        <dbReference type="SAM" id="Phobius"/>
    </source>
</evidence>
<dbReference type="PANTHER" id="PTHR30221">
    <property type="entry name" value="SMALL-CONDUCTANCE MECHANOSENSITIVE CHANNEL"/>
    <property type="match status" value="1"/>
</dbReference>
<dbReference type="RefSeq" id="WP_202101273.1">
    <property type="nucleotide sequence ID" value="NZ_JAERTY010000001.1"/>
</dbReference>
<dbReference type="PROSITE" id="PS51257">
    <property type="entry name" value="PROKAR_LIPOPROTEIN"/>
    <property type="match status" value="1"/>
</dbReference>
<dbReference type="SUPFAM" id="SSF82689">
    <property type="entry name" value="Mechanosensitive channel protein MscS (YggB), C-terminal domain"/>
    <property type="match status" value="1"/>
</dbReference>
<evidence type="ECO:0000256" key="2">
    <source>
        <dbReference type="ARBA" id="ARBA00008017"/>
    </source>
</evidence>
<feature type="chain" id="PRO_5047171554" evidence="8">
    <location>
        <begin position="22"/>
        <end position="624"/>
    </location>
</feature>
<feature type="transmembrane region" description="Helical" evidence="7">
    <location>
        <begin position="220"/>
        <end position="242"/>
    </location>
</feature>
<evidence type="ECO:0000256" key="3">
    <source>
        <dbReference type="ARBA" id="ARBA00022475"/>
    </source>
</evidence>
<feature type="domain" description="Mechanosensitive ion channel MscS C-terminal" evidence="10">
    <location>
        <begin position="504"/>
        <end position="585"/>
    </location>
</feature>